<gene>
    <name evidence="1" type="ORF">H6G24_16595</name>
</gene>
<reference evidence="1 2" key="1">
    <citation type="journal article" date="2020" name="ISME J.">
        <title>Comparative genomics reveals insights into cyanobacterial evolution and habitat adaptation.</title>
        <authorList>
            <person name="Chen M.Y."/>
            <person name="Teng W.K."/>
            <person name="Zhao L."/>
            <person name="Hu C.X."/>
            <person name="Zhou Y.K."/>
            <person name="Han B.P."/>
            <person name="Song L.R."/>
            <person name="Shu W.S."/>
        </authorList>
    </citation>
    <scope>NUCLEOTIDE SEQUENCE [LARGE SCALE GENOMIC DNA]</scope>
    <source>
        <strain evidence="1 2">FACHB-288</strain>
    </source>
</reference>
<organism evidence="1 2">
    <name type="scientific">Calothrix parietina FACHB-288</name>
    <dbReference type="NCBI Taxonomy" id="2692896"/>
    <lineage>
        <taxon>Bacteria</taxon>
        <taxon>Bacillati</taxon>
        <taxon>Cyanobacteriota</taxon>
        <taxon>Cyanophyceae</taxon>
        <taxon>Nostocales</taxon>
        <taxon>Calotrichaceae</taxon>
        <taxon>Calothrix</taxon>
    </lineage>
</organism>
<evidence type="ECO:0000313" key="2">
    <source>
        <dbReference type="Proteomes" id="UP000658514"/>
    </source>
</evidence>
<name>A0ABR8AAQ6_9CYAN</name>
<dbReference type="RefSeq" id="WP_190543549.1">
    <property type="nucleotide sequence ID" value="NZ_CAWPNO010000056.1"/>
</dbReference>
<keyword evidence="2" id="KW-1185">Reference proteome</keyword>
<dbReference type="Pfam" id="PF10792">
    <property type="entry name" value="DUF2605"/>
    <property type="match status" value="1"/>
</dbReference>
<comment type="caution">
    <text evidence="1">The sequence shown here is derived from an EMBL/GenBank/DDBJ whole genome shotgun (WGS) entry which is preliminary data.</text>
</comment>
<dbReference type="InterPro" id="IPR019728">
    <property type="entry name" value="DUF2605"/>
</dbReference>
<proteinExistence type="predicted"/>
<dbReference type="EMBL" id="JACJQH010000024">
    <property type="protein sequence ID" value="MBD2197097.1"/>
    <property type="molecule type" value="Genomic_DNA"/>
</dbReference>
<accession>A0ABR8AAQ6</accession>
<evidence type="ECO:0000313" key="1">
    <source>
        <dbReference type="EMBL" id="MBD2197097.1"/>
    </source>
</evidence>
<protein>
    <submittedName>
        <fullName evidence="1">DUF2605 domain-containing protein</fullName>
    </submittedName>
</protein>
<sequence>MGDSNLPGSELLKSLLEPLLDDFHFWFTRSRDFLETRQLSFMSEQEQDDLLSRVKQAQEELRTARMLFNATDGQVGLDMGTLNPWHDIVTECWNAVMRFHQEKGEQETEE</sequence>
<dbReference type="Proteomes" id="UP000658514">
    <property type="component" value="Unassembled WGS sequence"/>
</dbReference>